<dbReference type="Proteomes" id="UP001139369">
    <property type="component" value="Unassembled WGS sequence"/>
</dbReference>
<protein>
    <submittedName>
        <fullName evidence="2">Tetratricopeptide repeat protein</fullName>
    </submittedName>
</protein>
<keyword evidence="1" id="KW-0802">TPR repeat</keyword>
<gene>
    <name evidence="2" type="ORF">MC378_14385</name>
</gene>
<dbReference type="Pfam" id="PF13431">
    <property type="entry name" value="TPR_17"/>
    <property type="match status" value="1"/>
</dbReference>
<dbReference type="InterPro" id="IPR011990">
    <property type="entry name" value="TPR-like_helical_dom_sf"/>
</dbReference>
<dbReference type="RefSeq" id="WP_242179472.1">
    <property type="nucleotide sequence ID" value="NZ_JAKQYM010000016.1"/>
</dbReference>
<dbReference type="InterPro" id="IPR019734">
    <property type="entry name" value="TPR_rpt"/>
</dbReference>
<name>A0A9X1VPG3_9FLAO</name>
<dbReference type="SMART" id="SM00028">
    <property type="entry name" value="TPR"/>
    <property type="match status" value="4"/>
</dbReference>
<dbReference type="AlphaFoldDB" id="A0A9X1VPG3"/>
<evidence type="ECO:0000313" key="3">
    <source>
        <dbReference type="Proteomes" id="UP001139369"/>
    </source>
</evidence>
<reference evidence="2" key="1">
    <citation type="submission" date="2022-02" db="EMBL/GenBank/DDBJ databases">
        <title>Polaribacter sp. MSW13, isolated from seawater.</title>
        <authorList>
            <person name="Kristyanto S."/>
            <person name="Jung J."/>
            <person name="Jeon C.O."/>
        </authorList>
    </citation>
    <scope>NUCLEOTIDE SEQUENCE</scope>
    <source>
        <strain evidence="2">MSW13</strain>
    </source>
</reference>
<dbReference type="EMBL" id="JAKQYM010000016">
    <property type="protein sequence ID" value="MCI2230364.1"/>
    <property type="molecule type" value="Genomic_DNA"/>
</dbReference>
<comment type="caution">
    <text evidence="2">The sequence shown here is derived from an EMBL/GenBank/DDBJ whole genome shotgun (WGS) entry which is preliminary data.</text>
</comment>
<dbReference type="SUPFAM" id="SSF48452">
    <property type="entry name" value="TPR-like"/>
    <property type="match status" value="1"/>
</dbReference>
<organism evidence="2 3">
    <name type="scientific">Polaribacter marinus</name>
    <dbReference type="NCBI Taxonomy" id="2916838"/>
    <lineage>
        <taxon>Bacteria</taxon>
        <taxon>Pseudomonadati</taxon>
        <taxon>Bacteroidota</taxon>
        <taxon>Flavobacteriia</taxon>
        <taxon>Flavobacteriales</taxon>
        <taxon>Flavobacteriaceae</taxon>
    </lineage>
</organism>
<evidence type="ECO:0000256" key="1">
    <source>
        <dbReference type="PROSITE-ProRule" id="PRU00339"/>
    </source>
</evidence>
<feature type="repeat" description="TPR" evidence="1">
    <location>
        <begin position="32"/>
        <end position="65"/>
    </location>
</feature>
<proteinExistence type="predicted"/>
<sequence>MNSEGIELSKKNEYKKAEKIFLNALKIEPNNSIILNNLGNVKKFQNEYEESIKYYEKSLLVSDSLYLNSALNIGIVSYQTENYNKSLSLLEYVISKSNNLKLTEIAYYNLVLVYLKQNECEKAKTELKKYEKIFKDKFQFVKQYEYLKSEIKNCVQPRV</sequence>
<dbReference type="PROSITE" id="PS50005">
    <property type="entry name" value="TPR"/>
    <property type="match status" value="1"/>
</dbReference>
<dbReference type="Gene3D" id="1.25.40.10">
    <property type="entry name" value="Tetratricopeptide repeat domain"/>
    <property type="match status" value="2"/>
</dbReference>
<evidence type="ECO:0000313" key="2">
    <source>
        <dbReference type="EMBL" id="MCI2230364.1"/>
    </source>
</evidence>
<accession>A0A9X1VPG3</accession>
<keyword evidence="3" id="KW-1185">Reference proteome</keyword>